<dbReference type="PANTHER" id="PTHR15723:SF0">
    <property type="entry name" value="CARBOHYDRATE SULFOTRANSFERASE 15"/>
    <property type="match status" value="1"/>
</dbReference>
<dbReference type="GO" id="GO:0050659">
    <property type="term" value="F:N-acetylgalactosamine 4-sulfate 6-O-sulfotransferase activity"/>
    <property type="evidence" value="ECO:0007669"/>
    <property type="project" value="TreeGrafter"/>
</dbReference>
<reference evidence="2" key="1">
    <citation type="submission" date="2019-08" db="EMBL/GenBank/DDBJ databases">
        <title>The improved chromosome-level genome for the pearl oyster Pinctada fucata martensii using PacBio sequencing and Hi-C.</title>
        <authorList>
            <person name="Zheng Z."/>
        </authorList>
    </citation>
    <scope>NUCLEOTIDE SEQUENCE</scope>
    <source>
        <strain evidence="2">ZZ-2019</strain>
        <tissue evidence="2">Adductor muscle</tissue>
    </source>
</reference>
<dbReference type="GO" id="GO:0019319">
    <property type="term" value="P:hexose biosynthetic process"/>
    <property type="evidence" value="ECO:0007669"/>
    <property type="project" value="TreeGrafter"/>
</dbReference>
<evidence type="ECO:0000259" key="1">
    <source>
        <dbReference type="Pfam" id="PF00685"/>
    </source>
</evidence>
<sequence length="284" mass="33958">MLKHPQIVPNNGVLQKETWFWSWRRYFRKAKIPWTVQNLTSLFDTEKISKLKVSIETGQLYSDTVTGSGDPMDFWDNRYWKHIHQNNASSKEPLVTTPNLLRHLVPNIKLILVLREPIERLYSHYYQWNGKTPEDFHERVIQSIKILTSCTKKNSIRACVYDPKIIKGLRVPLYASIYHVHLKNWLDVFPRKQMFILRTEDYKRNEREYLLEIFRFLELNDVPEESMRKIKSSEKVYISKKKKKMGPMLNATKNILAKFFKPHNARLVALMNDSKFDWHDSYLV</sequence>
<dbReference type="Gene3D" id="3.40.50.300">
    <property type="entry name" value="P-loop containing nucleotide triphosphate hydrolases"/>
    <property type="match status" value="1"/>
</dbReference>
<gene>
    <name evidence="2" type="ORF">FSP39_022776</name>
</gene>
<dbReference type="InterPro" id="IPR027417">
    <property type="entry name" value="P-loop_NTPase"/>
</dbReference>
<accession>A0AA88Y909</accession>
<dbReference type="InterPro" id="IPR000863">
    <property type="entry name" value="Sulfotransferase_dom"/>
</dbReference>
<dbReference type="Pfam" id="PF00685">
    <property type="entry name" value="Sulfotransfer_1"/>
    <property type="match status" value="1"/>
</dbReference>
<dbReference type="EMBL" id="VSWD01000006">
    <property type="protein sequence ID" value="KAK3100628.1"/>
    <property type="molecule type" value="Genomic_DNA"/>
</dbReference>
<feature type="domain" description="Sulfotransferase" evidence="1">
    <location>
        <begin position="78"/>
        <end position="251"/>
    </location>
</feature>
<name>A0AA88Y909_PINIB</name>
<comment type="caution">
    <text evidence="2">The sequence shown here is derived from an EMBL/GenBank/DDBJ whole genome shotgun (WGS) entry which is preliminary data.</text>
</comment>
<organism evidence="2 3">
    <name type="scientific">Pinctada imbricata</name>
    <name type="common">Atlantic pearl-oyster</name>
    <name type="synonym">Pinctada martensii</name>
    <dbReference type="NCBI Taxonomy" id="66713"/>
    <lineage>
        <taxon>Eukaryota</taxon>
        <taxon>Metazoa</taxon>
        <taxon>Spiralia</taxon>
        <taxon>Lophotrochozoa</taxon>
        <taxon>Mollusca</taxon>
        <taxon>Bivalvia</taxon>
        <taxon>Autobranchia</taxon>
        <taxon>Pteriomorphia</taxon>
        <taxon>Pterioida</taxon>
        <taxon>Pterioidea</taxon>
        <taxon>Pteriidae</taxon>
        <taxon>Pinctada</taxon>
    </lineage>
</organism>
<dbReference type="Proteomes" id="UP001186944">
    <property type="component" value="Unassembled WGS sequence"/>
</dbReference>
<protein>
    <recommendedName>
        <fullName evidence="1">Sulfotransferase domain-containing protein</fullName>
    </recommendedName>
</protein>
<keyword evidence="3" id="KW-1185">Reference proteome</keyword>
<dbReference type="InterPro" id="IPR052654">
    <property type="entry name" value="CS_Sulfotransferase"/>
</dbReference>
<evidence type="ECO:0000313" key="2">
    <source>
        <dbReference type="EMBL" id="KAK3100628.1"/>
    </source>
</evidence>
<dbReference type="SUPFAM" id="SSF52540">
    <property type="entry name" value="P-loop containing nucleoside triphosphate hydrolases"/>
    <property type="match status" value="1"/>
</dbReference>
<evidence type="ECO:0000313" key="3">
    <source>
        <dbReference type="Proteomes" id="UP001186944"/>
    </source>
</evidence>
<proteinExistence type="predicted"/>
<dbReference type="PANTHER" id="PTHR15723">
    <property type="entry name" value="CARBOHYDRATE SULFOTRANSFERASE 15"/>
    <property type="match status" value="1"/>
</dbReference>
<dbReference type="AlphaFoldDB" id="A0AA88Y909"/>